<gene>
    <name evidence="2" type="ORF">PoB_002288200</name>
</gene>
<organism evidence="2 3">
    <name type="scientific">Plakobranchus ocellatus</name>
    <dbReference type="NCBI Taxonomy" id="259542"/>
    <lineage>
        <taxon>Eukaryota</taxon>
        <taxon>Metazoa</taxon>
        <taxon>Spiralia</taxon>
        <taxon>Lophotrochozoa</taxon>
        <taxon>Mollusca</taxon>
        <taxon>Gastropoda</taxon>
        <taxon>Heterobranchia</taxon>
        <taxon>Euthyneura</taxon>
        <taxon>Panpulmonata</taxon>
        <taxon>Sacoglossa</taxon>
        <taxon>Placobranchoidea</taxon>
        <taxon>Plakobranchidae</taxon>
        <taxon>Plakobranchus</taxon>
    </lineage>
</organism>
<dbReference type="Proteomes" id="UP000735302">
    <property type="component" value="Unassembled WGS sequence"/>
</dbReference>
<comment type="caution">
    <text evidence="2">The sequence shown here is derived from an EMBL/GenBank/DDBJ whole genome shotgun (WGS) entry which is preliminary data.</text>
</comment>
<dbReference type="EMBL" id="BLXT01002669">
    <property type="protein sequence ID" value="GFN96376.1"/>
    <property type="molecule type" value="Genomic_DNA"/>
</dbReference>
<dbReference type="AlphaFoldDB" id="A0AAV3ZME2"/>
<sequence>TQVPAAMAKATTTKLDMAMVSYYATAITTKLIVAMVNGYSIATTIKLRIQLPSWKWQCGNSKQAWLLAEWVVTFQCQNLHPAGSPQPYPPVPWALSERMPPIQAVAVGCIVAVWSRLQVCCLKFCCAHDGITPKTIKAQKMTTQDDSLGSSRAMLVV</sequence>
<evidence type="ECO:0000313" key="3">
    <source>
        <dbReference type="Proteomes" id="UP000735302"/>
    </source>
</evidence>
<evidence type="ECO:0000313" key="2">
    <source>
        <dbReference type="EMBL" id="GFN96376.1"/>
    </source>
</evidence>
<keyword evidence="3" id="KW-1185">Reference proteome</keyword>
<keyword evidence="1" id="KW-1133">Transmembrane helix</keyword>
<proteinExistence type="predicted"/>
<keyword evidence="1" id="KW-0812">Transmembrane</keyword>
<feature type="transmembrane region" description="Helical" evidence="1">
    <location>
        <begin position="20"/>
        <end position="42"/>
    </location>
</feature>
<reference evidence="2 3" key="1">
    <citation type="journal article" date="2021" name="Elife">
        <title>Chloroplast acquisition without the gene transfer in kleptoplastic sea slugs, Plakobranchus ocellatus.</title>
        <authorList>
            <person name="Maeda T."/>
            <person name="Takahashi S."/>
            <person name="Yoshida T."/>
            <person name="Shimamura S."/>
            <person name="Takaki Y."/>
            <person name="Nagai Y."/>
            <person name="Toyoda A."/>
            <person name="Suzuki Y."/>
            <person name="Arimoto A."/>
            <person name="Ishii H."/>
            <person name="Satoh N."/>
            <person name="Nishiyama T."/>
            <person name="Hasebe M."/>
            <person name="Maruyama T."/>
            <person name="Minagawa J."/>
            <person name="Obokata J."/>
            <person name="Shigenobu S."/>
        </authorList>
    </citation>
    <scope>NUCLEOTIDE SEQUENCE [LARGE SCALE GENOMIC DNA]</scope>
</reference>
<evidence type="ECO:0000256" key="1">
    <source>
        <dbReference type="SAM" id="Phobius"/>
    </source>
</evidence>
<protein>
    <submittedName>
        <fullName evidence="2">Uncharacterized protein</fullName>
    </submittedName>
</protein>
<accession>A0AAV3ZME2</accession>
<name>A0AAV3ZME2_9GAST</name>
<keyword evidence="1" id="KW-0472">Membrane</keyword>
<feature type="non-terminal residue" evidence="2">
    <location>
        <position position="1"/>
    </location>
</feature>